<evidence type="ECO:0000313" key="1">
    <source>
        <dbReference type="EMBL" id="KAJ7753942.1"/>
    </source>
</evidence>
<accession>A0AAD7IZM0</accession>
<comment type="caution">
    <text evidence="1">The sequence shown here is derived from an EMBL/GenBank/DDBJ whole genome shotgun (WGS) entry which is preliminary data.</text>
</comment>
<gene>
    <name evidence="1" type="ORF">DFH07DRAFT_506087</name>
</gene>
<protein>
    <submittedName>
        <fullName evidence="1">Uncharacterized protein</fullName>
    </submittedName>
</protein>
<proteinExistence type="predicted"/>
<name>A0AAD7IZM0_9AGAR</name>
<dbReference type="AlphaFoldDB" id="A0AAD7IZM0"/>
<keyword evidence="2" id="KW-1185">Reference proteome</keyword>
<evidence type="ECO:0000313" key="2">
    <source>
        <dbReference type="Proteomes" id="UP001215280"/>
    </source>
</evidence>
<sequence>MSVAMDLPVELQRKIFETAARADMGTALRLAVVSTWVQAWVEPIIYARVVVARKDNPAALPISHHTGWVEPPRTPIPTPKFIGSLRFKSLRLPSFFARHVKSVLFGYLYQSELLPVLLHCTGVTELGWWGTSLTPAVGAAMSALPLRRLAVDFSFLLPFRISPAYTALSSTLAHLTHFDLNLVKGVPSELRFPAIPRLLKDLPALTHFSLLYPAQLATNGNVTANTNMWAEPVLAAVPRLCVFLLFWDLLYHEELNGRRPRCTDLRVVIRISPREGEGGHGYGAMWFHDAWPLADEIVRGRKRARALGQRAFG</sequence>
<dbReference type="Proteomes" id="UP001215280">
    <property type="component" value="Unassembled WGS sequence"/>
</dbReference>
<reference evidence="1" key="1">
    <citation type="submission" date="2023-03" db="EMBL/GenBank/DDBJ databases">
        <title>Massive genome expansion in bonnet fungi (Mycena s.s.) driven by repeated elements and novel gene families across ecological guilds.</title>
        <authorList>
            <consortium name="Lawrence Berkeley National Laboratory"/>
            <person name="Harder C.B."/>
            <person name="Miyauchi S."/>
            <person name="Viragh M."/>
            <person name="Kuo A."/>
            <person name="Thoen E."/>
            <person name="Andreopoulos B."/>
            <person name="Lu D."/>
            <person name="Skrede I."/>
            <person name="Drula E."/>
            <person name="Henrissat B."/>
            <person name="Morin E."/>
            <person name="Kohler A."/>
            <person name="Barry K."/>
            <person name="LaButti K."/>
            <person name="Morin E."/>
            <person name="Salamov A."/>
            <person name="Lipzen A."/>
            <person name="Mereny Z."/>
            <person name="Hegedus B."/>
            <person name="Baldrian P."/>
            <person name="Stursova M."/>
            <person name="Weitz H."/>
            <person name="Taylor A."/>
            <person name="Grigoriev I.V."/>
            <person name="Nagy L.G."/>
            <person name="Martin F."/>
            <person name="Kauserud H."/>
        </authorList>
    </citation>
    <scope>NUCLEOTIDE SEQUENCE</scope>
    <source>
        <strain evidence="1">CBHHK188m</strain>
    </source>
</reference>
<organism evidence="1 2">
    <name type="scientific">Mycena maculata</name>
    <dbReference type="NCBI Taxonomy" id="230809"/>
    <lineage>
        <taxon>Eukaryota</taxon>
        <taxon>Fungi</taxon>
        <taxon>Dikarya</taxon>
        <taxon>Basidiomycota</taxon>
        <taxon>Agaricomycotina</taxon>
        <taxon>Agaricomycetes</taxon>
        <taxon>Agaricomycetidae</taxon>
        <taxon>Agaricales</taxon>
        <taxon>Marasmiineae</taxon>
        <taxon>Mycenaceae</taxon>
        <taxon>Mycena</taxon>
    </lineage>
</organism>
<dbReference type="EMBL" id="JARJLG010000069">
    <property type="protein sequence ID" value="KAJ7753942.1"/>
    <property type="molecule type" value="Genomic_DNA"/>
</dbReference>